<dbReference type="PANTHER" id="PTHR11599">
    <property type="entry name" value="PROTEASOME SUBUNIT ALPHA/BETA"/>
    <property type="match status" value="1"/>
</dbReference>
<dbReference type="Pfam" id="PF10584">
    <property type="entry name" value="Proteasome_A_N"/>
    <property type="match status" value="1"/>
</dbReference>
<dbReference type="Proteomes" id="UP000009168">
    <property type="component" value="Unassembled WGS sequence"/>
</dbReference>
<dbReference type="GO" id="GO:0019773">
    <property type="term" value="C:proteasome core complex, alpha-subunit complex"/>
    <property type="evidence" value="ECO:0007669"/>
    <property type="project" value="UniProtKB-UniRule"/>
</dbReference>
<evidence type="ECO:0000313" key="6">
    <source>
        <dbReference type="EMBL" id="EAR99780.1"/>
    </source>
</evidence>
<dbReference type="RefSeq" id="XP_001020025.1">
    <property type="nucleotide sequence ID" value="XM_001020025.3"/>
</dbReference>
<dbReference type="Gene3D" id="3.60.20.10">
    <property type="entry name" value="Glutamine Phosphoribosylpyrophosphate, subunit 1, domain 1"/>
    <property type="match status" value="1"/>
</dbReference>
<comment type="subcellular location">
    <subcellularLocation>
        <location evidence="1">Cytoplasm</location>
    </subcellularLocation>
</comment>
<dbReference type="HOGENOM" id="CLU_035750_4_0_1"/>
<dbReference type="InterPro" id="IPR050115">
    <property type="entry name" value="Proteasome_alpha"/>
</dbReference>
<comment type="similarity">
    <text evidence="4">Belongs to the peptidase T1A family.</text>
</comment>
<dbReference type="AlphaFoldDB" id="Q23TC6"/>
<evidence type="ECO:0000256" key="4">
    <source>
        <dbReference type="PROSITE-ProRule" id="PRU00808"/>
    </source>
</evidence>
<gene>
    <name evidence="6" type="ORF">TTHERM_00666560</name>
</gene>
<accession>Q23TC6</accession>
<dbReference type="SMART" id="SM00948">
    <property type="entry name" value="Proteasome_A_N"/>
    <property type="match status" value="1"/>
</dbReference>
<sequence length="242" mass="27011">MSYDTAITVFGKIGNLFQVEYAMAAVNQGLCSIGIRGTDCIVMGVEKNPTTILQETRTIRKVQRLDDATCICYSGLTPDARILTNIAKVECQSYSLNYDDRVPINYIARYIASVQQKYTQKSGARPFGISTLVGGFDSKGQPRLFQTDPSGACTEWKAVALGKHRKTVMENLEKNYQEEYLAEEKCLELACRVLLEVVQSGCKNIELVVLKQKVEGDKKVYEYSMISEEKTMALIEAVDGKK</sequence>
<dbReference type="InterPro" id="IPR000426">
    <property type="entry name" value="Proteasome_asu_N"/>
</dbReference>
<feature type="domain" description="Proteasome alpha-type subunits" evidence="5">
    <location>
        <begin position="3"/>
        <end position="25"/>
    </location>
</feature>
<dbReference type="InParanoid" id="Q23TC6"/>
<dbReference type="OMA" id="ICMLDHH"/>
<evidence type="ECO:0000256" key="2">
    <source>
        <dbReference type="ARBA" id="ARBA00022490"/>
    </source>
</evidence>
<evidence type="ECO:0000259" key="5">
    <source>
        <dbReference type="SMART" id="SM00948"/>
    </source>
</evidence>
<dbReference type="PROSITE" id="PS51475">
    <property type="entry name" value="PROTEASOME_ALPHA_2"/>
    <property type="match status" value="1"/>
</dbReference>
<dbReference type="STRING" id="312017.Q23TC6"/>
<dbReference type="InterPro" id="IPR001353">
    <property type="entry name" value="Proteasome_sua/b"/>
</dbReference>
<evidence type="ECO:0000256" key="3">
    <source>
        <dbReference type="ARBA" id="ARBA00022942"/>
    </source>
</evidence>
<dbReference type="InterPro" id="IPR029055">
    <property type="entry name" value="Ntn_hydrolases_N"/>
</dbReference>
<reference evidence="7" key="1">
    <citation type="journal article" date="2006" name="PLoS Biol.">
        <title>Macronuclear genome sequence of the ciliate Tetrahymena thermophila, a model eukaryote.</title>
        <authorList>
            <person name="Eisen J.A."/>
            <person name="Coyne R.S."/>
            <person name="Wu M."/>
            <person name="Wu D."/>
            <person name="Thiagarajan M."/>
            <person name="Wortman J.R."/>
            <person name="Badger J.H."/>
            <person name="Ren Q."/>
            <person name="Amedeo P."/>
            <person name="Jones K.M."/>
            <person name="Tallon L.J."/>
            <person name="Delcher A.L."/>
            <person name="Salzberg S.L."/>
            <person name="Silva J.C."/>
            <person name="Haas B.J."/>
            <person name="Majoros W.H."/>
            <person name="Farzad M."/>
            <person name="Carlton J.M."/>
            <person name="Smith R.K. Jr."/>
            <person name="Garg J."/>
            <person name="Pearlman R.E."/>
            <person name="Karrer K.M."/>
            <person name="Sun L."/>
            <person name="Manning G."/>
            <person name="Elde N.C."/>
            <person name="Turkewitz A.P."/>
            <person name="Asai D.J."/>
            <person name="Wilkes D.E."/>
            <person name="Wang Y."/>
            <person name="Cai H."/>
            <person name="Collins K."/>
            <person name="Stewart B.A."/>
            <person name="Lee S.R."/>
            <person name="Wilamowska K."/>
            <person name="Weinberg Z."/>
            <person name="Ruzzo W.L."/>
            <person name="Wloga D."/>
            <person name="Gaertig J."/>
            <person name="Frankel J."/>
            <person name="Tsao C.-C."/>
            <person name="Gorovsky M.A."/>
            <person name="Keeling P.J."/>
            <person name="Waller R.F."/>
            <person name="Patron N.J."/>
            <person name="Cherry J.M."/>
            <person name="Stover N.A."/>
            <person name="Krieger C.J."/>
            <person name="del Toro C."/>
            <person name="Ryder H.F."/>
            <person name="Williamson S.C."/>
            <person name="Barbeau R.A."/>
            <person name="Hamilton E.P."/>
            <person name="Orias E."/>
        </authorList>
    </citation>
    <scope>NUCLEOTIDE SEQUENCE [LARGE SCALE GENOMIC DNA]</scope>
    <source>
        <strain evidence="7">SB210</strain>
    </source>
</reference>
<evidence type="ECO:0000313" key="7">
    <source>
        <dbReference type="Proteomes" id="UP000009168"/>
    </source>
</evidence>
<organism evidence="6 7">
    <name type="scientific">Tetrahymena thermophila (strain SB210)</name>
    <dbReference type="NCBI Taxonomy" id="312017"/>
    <lineage>
        <taxon>Eukaryota</taxon>
        <taxon>Sar</taxon>
        <taxon>Alveolata</taxon>
        <taxon>Ciliophora</taxon>
        <taxon>Intramacronucleata</taxon>
        <taxon>Oligohymenophorea</taxon>
        <taxon>Hymenostomatida</taxon>
        <taxon>Tetrahymenina</taxon>
        <taxon>Tetrahymenidae</taxon>
        <taxon>Tetrahymena</taxon>
    </lineage>
</organism>
<dbReference type="InterPro" id="IPR023332">
    <property type="entry name" value="Proteasome_alpha-type"/>
</dbReference>
<name>Q23TC6_TETTS</name>
<dbReference type="OrthoDB" id="431557at2759"/>
<dbReference type="SUPFAM" id="SSF56235">
    <property type="entry name" value="N-terminal nucleophile aminohydrolases (Ntn hydrolases)"/>
    <property type="match status" value="1"/>
</dbReference>
<dbReference type="Pfam" id="PF00227">
    <property type="entry name" value="Proteasome"/>
    <property type="match status" value="1"/>
</dbReference>
<dbReference type="GO" id="GO:0006511">
    <property type="term" value="P:ubiquitin-dependent protein catabolic process"/>
    <property type="evidence" value="ECO:0007669"/>
    <property type="project" value="InterPro"/>
</dbReference>
<evidence type="ECO:0000256" key="1">
    <source>
        <dbReference type="ARBA" id="ARBA00004496"/>
    </source>
</evidence>
<protein>
    <submittedName>
        <fullName evidence="6">Proteasome subunit alpha type protein</fullName>
    </submittedName>
</protein>
<dbReference type="KEGG" id="tet:TTHERM_00666560"/>
<keyword evidence="3 4" id="KW-0647">Proteasome</keyword>
<proteinExistence type="inferred from homology"/>
<dbReference type="FunFam" id="3.60.20.10:FF:000004">
    <property type="entry name" value="Proteasome subunit alpha type-4"/>
    <property type="match status" value="1"/>
</dbReference>
<dbReference type="eggNOG" id="KOG0183">
    <property type="taxonomic scope" value="Eukaryota"/>
</dbReference>
<dbReference type="EMBL" id="GG662636">
    <property type="protein sequence ID" value="EAR99780.1"/>
    <property type="molecule type" value="Genomic_DNA"/>
</dbReference>
<keyword evidence="7" id="KW-1185">Reference proteome</keyword>
<dbReference type="GeneID" id="7842495"/>
<dbReference type="GO" id="GO:0005737">
    <property type="term" value="C:cytoplasm"/>
    <property type="evidence" value="ECO:0007669"/>
    <property type="project" value="UniProtKB-SubCell"/>
</dbReference>
<keyword evidence="2" id="KW-0963">Cytoplasm</keyword>
<dbReference type="FunCoup" id="Q23TC6">
    <property type="interactions" value="324"/>
</dbReference>
<dbReference type="MEROPS" id="T01.978"/>